<keyword evidence="6" id="KW-1185">Reference proteome</keyword>
<dbReference type="PANTHER" id="PTHR43085">
    <property type="entry name" value="HEXOKINASE FAMILY MEMBER"/>
    <property type="match status" value="1"/>
</dbReference>
<dbReference type="PANTHER" id="PTHR43085:SF57">
    <property type="entry name" value="CARBOHYDRATE KINASE PFKB DOMAIN-CONTAINING PROTEIN"/>
    <property type="match status" value="1"/>
</dbReference>
<evidence type="ECO:0000256" key="1">
    <source>
        <dbReference type="ARBA" id="ARBA00010688"/>
    </source>
</evidence>
<dbReference type="InterPro" id="IPR050306">
    <property type="entry name" value="PfkB_Carbo_kinase"/>
</dbReference>
<dbReference type="SUPFAM" id="SSF53613">
    <property type="entry name" value="Ribokinase-like"/>
    <property type="match status" value="1"/>
</dbReference>
<dbReference type="GO" id="GO:0016301">
    <property type="term" value="F:kinase activity"/>
    <property type="evidence" value="ECO:0007669"/>
    <property type="project" value="UniProtKB-KW"/>
</dbReference>
<evidence type="ECO:0000313" key="5">
    <source>
        <dbReference type="EMBL" id="GAA4317489.1"/>
    </source>
</evidence>
<dbReference type="Proteomes" id="UP001501207">
    <property type="component" value="Unassembled WGS sequence"/>
</dbReference>
<gene>
    <name evidence="5" type="ORF">GCM10023143_29610</name>
</gene>
<dbReference type="PROSITE" id="PS00583">
    <property type="entry name" value="PFKB_KINASES_1"/>
    <property type="match status" value="1"/>
</dbReference>
<evidence type="ECO:0000256" key="2">
    <source>
        <dbReference type="ARBA" id="ARBA00022679"/>
    </source>
</evidence>
<dbReference type="InterPro" id="IPR002173">
    <property type="entry name" value="Carboh/pur_kinase_PfkB_CS"/>
</dbReference>
<evidence type="ECO:0000256" key="3">
    <source>
        <dbReference type="ARBA" id="ARBA00022777"/>
    </source>
</evidence>
<evidence type="ECO:0000313" key="6">
    <source>
        <dbReference type="Proteomes" id="UP001501207"/>
    </source>
</evidence>
<dbReference type="PROSITE" id="PS00584">
    <property type="entry name" value="PFKB_KINASES_2"/>
    <property type="match status" value="1"/>
</dbReference>
<comment type="caution">
    <text evidence="5">The sequence shown here is derived from an EMBL/GenBank/DDBJ whole genome shotgun (WGS) entry which is preliminary data.</text>
</comment>
<accession>A0ABP8G4S2</accession>
<dbReference type="RefSeq" id="WP_344980717.1">
    <property type="nucleotide sequence ID" value="NZ_BAABFN010000020.1"/>
</dbReference>
<name>A0ABP8G4S2_9BACT</name>
<dbReference type="InterPro" id="IPR029056">
    <property type="entry name" value="Ribokinase-like"/>
</dbReference>
<sequence length="304" mass="32540">MKNQPQAGNGIICFGEVLWDQLPSGPVPGGAPMNVAYHLRQLGRDARMASRTGRDERGEKLTGFLREKGLWSPLMQEDEKLPTCLVEVWQDSAGDTRYRIPEPVSWDAIRLTPALQSAAGKAAAVVYGTLANRDAHSRNALLGALSSAPEALKIMDVNIREPHYDTATMMPLFRMADMLKLNAEEYARIAGDLGLPPSPETGLEALAAALDCKAICLTLGAAGALFWQEGRFFRQPGAPVDVADTIGAGDAFLAGFIHGYLLGIDPAAALQAGILLGGYVAGKAGACPPYETFLWPALRKVLQQ</sequence>
<dbReference type="InterPro" id="IPR011611">
    <property type="entry name" value="PfkB_dom"/>
</dbReference>
<evidence type="ECO:0000259" key="4">
    <source>
        <dbReference type="Pfam" id="PF00294"/>
    </source>
</evidence>
<feature type="domain" description="Carbohydrate kinase PfkB" evidence="4">
    <location>
        <begin position="28"/>
        <end position="291"/>
    </location>
</feature>
<keyword evidence="2" id="KW-0808">Transferase</keyword>
<dbReference type="Pfam" id="PF00294">
    <property type="entry name" value="PfkB"/>
    <property type="match status" value="1"/>
</dbReference>
<dbReference type="EMBL" id="BAABFN010000020">
    <property type="protein sequence ID" value="GAA4317489.1"/>
    <property type="molecule type" value="Genomic_DNA"/>
</dbReference>
<comment type="similarity">
    <text evidence="1">Belongs to the carbohydrate kinase PfkB family.</text>
</comment>
<dbReference type="Gene3D" id="3.40.1190.20">
    <property type="match status" value="1"/>
</dbReference>
<proteinExistence type="inferred from homology"/>
<organism evidence="5 6">
    <name type="scientific">Compostibacter hankyongensis</name>
    <dbReference type="NCBI Taxonomy" id="1007089"/>
    <lineage>
        <taxon>Bacteria</taxon>
        <taxon>Pseudomonadati</taxon>
        <taxon>Bacteroidota</taxon>
        <taxon>Chitinophagia</taxon>
        <taxon>Chitinophagales</taxon>
        <taxon>Chitinophagaceae</taxon>
        <taxon>Compostibacter</taxon>
    </lineage>
</organism>
<protein>
    <submittedName>
        <fullName evidence="5">Carbohydrate kinase</fullName>
    </submittedName>
</protein>
<reference evidence="6" key="1">
    <citation type="journal article" date="2019" name="Int. J. Syst. Evol. Microbiol.">
        <title>The Global Catalogue of Microorganisms (GCM) 10K type strain sequencing project: providing services to taxonomists for standard genome sequencing and annotation.</title>
        <authorList>
            <consortium name="The Broad Institute Genomics Platform"/>
            <consortium name="The Broad Institute Genome Sequencing Center for Infectious Disease"/>
            <person name="Wu L."/>
            <person name="Ma J."/>
        </authorList>
    </citation>
    <scope>NUCLEOTIDE SEQUENCE [LARGE SCALE GENOMIC DNA]</scope>
    <source>
        <strain evidence="6">JCM 17664</strain>
    </source>
</reference>
<keyword evidence="3 5" id="KW-0418">Kinase</keyword>